<dbReference type="AlphaFoldDB" id="A0A438FVV1"/>
<evidence type="ECO:0000256" key="3">
    <source>
        <dbReference type="ARBA" id="ARBA00022737"/>
    </source>
</evidence>
<evidence type="ECO:0000313" key="9">
    <source>
        <dbReference type="Proteomes" id="UP000288805"/>
    </source>
</evidence>
<proteinExistence type="predicted"/>
<reference evidence="8 9" key="1">
    <citation type="journal article" date="2018" name="PLoS Genet.">
        <title>Population sequencing reveals clonal diversity and ancestral inbreeding in the grapevine cultivar Chardonnay.</title>
        <authorList>
            <person name="Roach M.J."/>
            <person name="Johnson D.L."/>
            <person name="Bohlmann J."/>
            <person name="van Vuuren H.J."/>
            <person name="Jones S.J."/>
            <person name="Pretorius I.S."/>
            <person name="Schmidt S.A."/>
            <person name="Borneman A.R."/>
        </authorList>
    </citation>
    <scope>NUCLEOTIDE SEQUENCE [LARGE SCALE GENOMIC DNA]</scope>
    <source>
        <strain evidence="9">cv. Chardonnay</strain>
        <tissue evidence="8">Leaf</tissue>
    </source>
</reference>
<accession>A0A438FVV1</accession>
<feature type="domain" description="C-JID" evidence="7">
    <location>
        <begin position="551"/>
        <end position="693"/>
    </location>
</feature>
<comment type="caution">
    <text evidence="8">The sequence shown here is derived from an EMBL/GenBank/DDBJ whole genome shotgun (WGS) entry which is preliminary data.</text>
</comment>
<keyword evidence="3" id="KW-0677">Repeat</keyword>
<dbReference type="Pfam" id="PF00560">
    <property type="entry name" value="LRR_1"/>
    <property type="match status" value="2"/>
</dbReference>
<dbReference type="GO" id="GO:0006952">
    <property type="term" value="P:defense response"/>
    <property type="evidence" value="ECO:0007669"/>
    <property type="project" value="InterPro"/>
</dbReference>
<feature type="domain" description="NB-ARC" evidence="6">
    <location>
        <begin position="50"/>
        <end position="201"/>
    </location>
</feature>
<evidence type="ECO:0000256" key="4">
    <source>
        <dbReference type="ARBA" id="ARBA00023027"/>
    </source>
</evidence>
<dbReference type="Pfam" id="PF00931">
    <property type="entry name" value="NB-ARC"/>
    <property type="match status" value="1"/>
</dbReference>
<evidence type="ECO:0000256" key="2">
    <source>
        <dbReference type="ARBA" id="ARBA00022614"/>
    </source>
</evidence>
<dbReference type="Pfam" id="PF20160">
    <property type="entry name" value="C-JID"/>
    <property type="match status" value="1"/>
</dbReference>
<dbReference type="GO" id="GO:0061809">
    <property type="term" value="F:NAD+ nucleosidase activity, cyclic ADP-ribose generating"/>
    <property type="evidence" value="ECO:0007669"/>
    <property type="project" value="UniProtKB-EC"/>
</dbReference>
<dbReference type="EC" id="3.2.2.6" evidence="1"/>
<dbReference type="SUPFAM" id="SSF52540">
    <property type="entry name" value="P-loop containing nucleoside triphosphate hydrolases"/>
    <property type="match status" value="1"/>
</dbReference>
<dbReference type="EMBL" id="QGNW01000726">
    <property type="protein sequence ID" value="RVW64092.1"/>
    <property type="molecule type" value="Genomic_DNA"/>
</dbReference>
<dbReference type="InterPro" id="IPR045344">
    <property type="entry name" value="C-JID"/>
</dbReference>
<comment type="catalytic activity">
    <reaction evidence="5">
        <text>NAD(+) + H2O = ADP-D-ribose + nicotinamide + H(+)</text>
        <dbReference type="Rhea" id="RHEA:16301"/>
        <dbReference type="ChEBI" id="CHEBI:15377"/>
        <dbReference type="ChEBI" id="CHEBI:15378"/>
        <dbReference type="ChEBI" id="CHEBI:17154"/>
        <dbReference type="ChEBI" id="CHEBI:57540"/>
        <dbReference type="ChEBI" id="CHEBI:57967"/>
        <dbReference type="EC" id="3.2.2.6"/>
    </reaction>
    <physiologicalReaction direction="left-to-right" evidence="5">
        <dbReference type="Rhea" id="RHEA:16302"/>
    </physiologicalReaction>
</comment>
<keyword evidence="4" id="KW-0520">NAD</keyword>
<gene>
    <name evidence="8" type="primary">N_314</name>
    <name evidence="8" type="ORF">CK203_051085</name>
</gene>
<dbReference type="PANTHER" id="PTHR11017:SF570">
    <property type="entry name" value="DISEASE RESISTANCE PROTEIN (TIR-NBS CLASS)-RELATED"/>
    <property type="match status" value="1"/>
</dbReference>
<dbReference type="PRINTS" id="PR00364">
    <property type="entry name" value="DISEASERSIST"/>
</dbReference>
<sequence length="696" mass="77929">MFGKYESTIIMQITDSVIDKLKHADVGDDNLVGIDSRLEELHSLIGIGFDDVRMLGVYGFGGIGKTTIGQVIFNSIAYQFDGVSFLSIVREQPILQLQEILLFAITGVKDKNLNNVDEGINEIKKRLRQKKVLIIVDDVDHSSHLKYLVPDRDCLGKGSRIIITTRDKHLLCEYGVDAIYEVQELGFEESMLLFSLCAFKRRFPEEGYVELSRDIVDYANGHPLTLKVLGHSLYVHVSTGFEFPSYELRYLHWDEYPLESLPLNFHGVNLIELNLQYGKLRVLWKVSKLHEKLKVINLSHSQQLVQIPDFSDTPNLESLILEGCTNLENLPSSIWDLDSLVNLDLSHCSNLQKLPEIAREPGSLECLEKLCASNADLISSQFHYSLAGLCSLKILDAHGTCLTKGAISSDIGSLYSLEELDLSYCNLMEGGIPDDIFCLYSLRVLDLSGNHFLRVTDAISQLFKLRVLGLRHCKNLVEIPELPLSLRVLDAHGCTSMKTSSSTSLSPWQRQLNCFKSAVLQEIQELKYSSLLSLPVNGVSQGFSTFIPGSGEIPEWISHQSVGSEVTAELPPNWYDNNEVLGFALCCVYIPQQDEPESSTSENAMVNITQPYRLGCELTFLDDDIGFLDDLFYGSSCQCDHNDGVSDSVWVTYYSNHAIKKKYRSDASRHFKASFSGYVDGKPVKVEKCGIGLVCI</sequence>
<dbReference type="Gene3D" id="3.40.50.300">
    <property type="entry name" value="P-loop containing nucleotide triphosphate hydrolases"/>
    <property type="match status" value="1"/>
</dbReference>
<evidence type="ECO:0000313" key="8">
    <source>
        <dbReference type="EMBL" id="RVW64092.1"/>
    </source>
</evidence>
<dbReference type="Gene3D" id="3.80.10.10">
    <property type="entry name" value="Ribonuclease Inhibitor"/>
    <property type="match status" value="2"/>
</dbReference>
<evidence type="ECO:0000256" key="1">
    <source>
        <dbReference type="ARBA" id="ARBA00011982"/>
    </source>
</evidence>
<dbReference type="Proteomes" id="UP000288805">
    <property type="component" value="Unassembled WGS sequence"/>
</dbReference>
<evidence type="ECO:0000256" key="5">
    <source>
        <dbReference type="ARBA" id="ARBA00047304"/>
    </source>
</evidence>
<organism evidence="8 9">
    <name type="scientific">Vitis vinifera</name>
    <name type="common">Grape</name>
    <dbReference type="NCBI Taxonomy" id="29760"/>
    <lineage>
        <taxon>Eukaryota</taxon>
        <taxon>Viridiplantae</taxon>
        <taxon>Streptophyta</taxon>
        <taxon>Embryophyta</taxon>
        <taxon>Tracheophyta</taxon>
        <taxon>Spermatophyta</taxon>
        <taxon>Magnoliopsida</taxon>
        <taxon>eudicotyledons</taxon>
        <taxon>Gunneridae</taxon>
        <taxon>Pentapetalae</taxon>
        <taxon>rosids</taxon>
        <taxon>Vitales</taxon>
        <taxon>Vitaceae</taxon>
        <taxon>Viteae</taxon>
        <taxon>Vitis</taxon>
    </lineage>
</organism>
<protein>
    <recommendedName>
        <fullName evidence="1">ADP-ribosyl cyclase/cyclic ADP-ribose hydrolase</fullName>
        <ecNumber evidence="1">3.2.2.6</ecNumber>
    </recommendedName>
</protein>
<dbReference type="InterPro" id="IPR002182">
    <property type="entry name" value="NB-ARC"/>
</dbReference>
<dbReference type="GO" id="GO:0043531">
    <property type="term" value="F:ADP binding"/>
    <property type="evidence" value="ECO:0007669"/>
    <property type="project" value="InterPro"/>
</dbReference>
<dbReference type="InterPro" id="IPR027417">
    <property type="entry name" value="P-loop_NTPase"/>
</dbReference>
<name>A0A438FVV1_VITVI</name>
<dbReference type="InterPro" id="IPR032675">
    <property type="entry name" value="LRR_dom_sf"/>
</dbReference>
<dbReference type="SUPFAM" id="SSF52058">
    <property type="entry name" value="L domain-like"/>
    <property type="match status" value="1"/>
</dbReference>
<evidence type="ECO:0000259" key="7">
    <source>
        <dbReference type="Pfam" id="PF20160"/>
    </source>
</evidence>
<keyword evidence="2" id="KW-0433">Leucine-rich repeat</keyword>
<dbReference type="InterPro" id="IPR001611">
    <property type="entry name" value="Leu-rich_rpt"/>
</dbReference>
<evidence type="ECO:0000259" key="6">
    <source>
        <dbReference type="Pfam" id="PF00931"/>
    </source>
</evidence>
<dbReference type="InterPro" id="IPR044974">
    <property type="entry name" value="Disease_R_plants"/>
</dbReference>
<dbReference type="PANTHER" id="PTHR11017">
    <property type="entry name" value="LEUCINE-RICH REPEAT-CONTAINING PROTEIN"/>
    <property type="match status" value="1"/>
</dbReference>